<comment type="caution">
    <text evidence="3">The sequence shown here is derived from an EMBL/GenBank/DDBJ whole genome shotgun (WGS) entry which is preliminary data.</text>
</comment>
<dbReference type="OrthoDB" id="6593055at2759"/>
<feature type="domain" description="Pre-C2HC" evidence="2">
    <location>
        <begin position="187"/>
        <end position="248"/>
    </location>
</feature>
<dbReference type="EMBL" id="VUJU01016595">
    <property type="protein sequence ID" value="KAF0688558.1"/>
    <property type="molecule type" value="Genomic_DNA"/>
</dbReference>
<dbReference type="SMART" id="SM00596">
    <property type="entry name" value="PRE_C2HC"/>
    <property type="match status" value="1"/>
</dbReference>
<sequence>MNNKNKNNQDSPITPIKLGKNNNPDDPGWSVKKSNSKRNLSSSSSSEPPTSPTTQSTNQKCKKKIFASQNRYEVLRQIENEVTNSVTEQIDIDTDVNALNKPPPPVFVKDVEDFPELCARLIEIIGVDNFICKSSADKLKIQTSNPESYRTLIHFFNDENVQYHTYQLREDKPLRIVIRNLHSSTPIKTIKEELEFRLFEVRQVTNVLHKVNKNPLPLFFVDLEPTPKSKEIFELSSLLHTKIRIEEP</sequence>
<evidence type="ECO:0000313" key="4">
    <source>
        <dbReference type="Proteomes" id="UP000478052"/>
    </source>
</evidence>
<keyword evidence="4" id="KW-1185">Reference proteome</keyword>
<feature type="region of interest" description="Disordered" evidence="1">
    <location>
        <begin position="1"/>
        <end position="61"/>
    </location>
</feature>
<organism evidence="3 4">
    <name type="scientific">Aphis craccivora</name>
    <name type="common">Cowpea aphid</name>
    <dbReference type="NCBI Taxonomy" id="307492"/>
    <lineage>
        <taxon>Eukaryota</taxon>
        <taxon>Metazoa</taxon>
        <taxon>Ecdysozoa</taxon>
        <taxon>Arthropoda</taxon>
        <taxon>Hexapoda</taxon>
        <taxon>Insecta</taxon>
        <taxon>Pterygota</taxon>
        <taxon>Neoptera</taxon>
        <taxon>Paraneoptera</taxon>
        <taxon>Hemiptera</taxon>
        <taxon>Sternorrhyncha</taxon>
        <taxon>Aphidomorpha</taxon>
        <taxon>Aphidoidea</taxon>
        <taxon>Aphididae</taxon>
        <taxon>Aphidini</taxon>
        <taxon>Aphis</taxon>
        <taxon>Aphis</taxon>
    </lineage>
</organism>
<dbReference type="InterPro" id="IPR006579">
    <property type="entry name" value="Pre_C2HC_dom"/>
</dbReference>
<protein>
    <recommendedName>
        <fullName evidence="2">Pre-C2HC domain-containing protein</fullName>
    </recommendedName>
</protein>
<name>A0A6G0VIL6_APHCR</name>
<feature type="compositionally biased region" description="Polar residues" evidence="1">
    <location>
        <begin position="1"/>
        <end position="12"/>
    </location>
</feature>
<feature type="non-terminal residue" evidence="3">
    <location>
        <position position="248"/>
    </location>
</feature>
<feature type="compositionally biased region" description="Low complexity" evidence="1">
    <location>
        <begin position="30"/>
        <end position="58"/>
    </location>
</feature>
<evidence type="ECO:0000313" key="3">
    <source>
        <dbReference type="EMBL" id="KAF0688558.1"/>
    </source>
</evidence>
<evidence type="ECO:0000256" key="1">
    <source>
        <dbReference type="SAM" id="MobiDB-lite"/>
    </source>
</evidence>
<dbReference type="Proteomes" id="UP000478052">
    <property type="component" value="Unassembled WGS sequence"/>
</dbReference>
<evidence type="ECO:0000259" key="2">
    <source>
        <dbReference type="SMART" id="SM00596"/>
    </source>
</evidence>
<proteinExistence type="predicted"/>
<gene>
    <name evidence="3" type="ORF">FWK35_00037936</name>
</gene>
<accession>A0A6G0VIL6</accession>
<dbReference type="Pfam" id="PF07530">
    <property type="entry name" value="PRE_C2HC"/>
    <property type="match status" value="1"/>
</dbReference>
<reference evidence="3 4" key="1">
    <citation type="submission" date="2019-08" db="EMBL/GenBank/DDBJ databases">
        <title>Whole genome of Aphis craccivora.</title>
        <authorList>
            <person name="Voronova N.V."/>
            <person name="Shulinski R.S."/>
            <person name="Bandarenka Y.V."/>
            <person name="Zhorov D.G."/>
            <person name="Warner D."/>
        </authorList>
    </citation>
    <scope>NUCLEOTIDE SEQUENCE [LARGE SCALE GENOMIC DNA]</scope>
    <source>
        <strain evidence="3">180601</strain>
        <tissue evidence="3">Whole Body</tissue>
    </source>
</reference>
<dbReference type="AlphaFoldDB" id="A0A6G0VIL6"/>